<comment type="similarity">
    <text evidence="2 12">Belongs to the cytochrome P450 family.</text>
</comment>
<dbReference type="Proteomes" id="UP000504609">
    <property type="component" value="Unplaced"/>
</dbReference>
<feature type="binding site" description="axial binding residue" evidence="11">
    <location>
        <position position="469"/>
    </location>
    <ligand>
        <name>heme</name>
        <dbReference type="ChEBI" id="CHEBI:30413"/>
    </ligand>
    <ligandPart>
        <name>Fe</name>
        <dbReference type="ChEBI" id="CHEBI:18248"/>
    </ligandPart>
</feature>
<dbReference type="PANTHER" id="PTHR24282:SF15">
    <property type="entry name" value="CYTOCHROME P450, FAMILY 715, SUBFAMILY A, POLYPEPTIDE 1"/>
    <property type="match status" value="1"/>
</dbReference>
<evidence type="ECO:0000256" key="5">
    <source>
        <dbReference type="ARBA" id="ARBA00022723"/>
    </source>
</evidence>
<dbReference type="GO" id="GO:0016705">
    <property type="term" value="F:oxidoreductase activity, acting on paired donors, with incorporation or reduction of molecular oxygen"/>
    <property type="evidence" value="ECO:0007669"/>
    <property type="project" value="InterPro"/>
</dbReference>
<dbReference type="InterPro" id="IPR017972">
    <property type="entry name" value="Cyt_P450_CS"/>
</dbReference>
<keyword evidence="7 12" id="KW-0560">Oxidoreductase</keyword>
<gene>
    <name evidence="15" type="primary">LOC111449972</name>
</gene>
<comment type="subcellular location">
    <subcellularLocation>
        <location evidence="1">Membrane</location>
        <topology evidence="1">Single-pass membrane protein</topology>
    </subcellularLocation>
</comment>
<reference evidence="15" key="1">
    <citation type="submission" date="2025-08" db="UniProtKB">
        <authorList>
            <consortium name="RefSeq"/>
        </authorList>
    </citation>
    <scope>IDENTIFICATION</scope>
    <source>
        <tissue evidence="15">Young leaves</tissue>
    </source>
</reference>
<evidence type="ECO:0000256" key="13">
    <source>
        <dbReference type="SAM" id="Phobius"/>
    </source>
</evidence>
<comment type="cofactor">
    <cofactor evidence="11">
        <name>heme</name>
        <dbReference type="ChEBI" id="CHEBI:30413"/>
    </cofactor>
</comment>
<dbReference type="PANTHER" id="PTHR24282">
    <property type="entry name" value="CYTOCHROME P450 FAMILY MEMBER"/>
    <property type="match status" value="1"/>
</dbReference>
<dbReference type="GO" id="GO:0020037">
    <property type="term" value="F:heme binding"/>
    <property type="evidence" value="ECO:0007669"/>
    <property type="project" value="InterPro"/>
</dbReference>
<dbReference type="PROSITE" id="PS00086">
    <property type="entry name" value="CYTOCHROME_P450"/>
    <property type="match status" value="1"/>
</dbReference>
<evidence type="ECO:0000256" key="7">
    <source>
        <dbReference type="ARBA" id="ARBA00023002"/>
    </source>
</evidence>
<dbReference type="SUPFAM" id="SSF48264">
    <property type="entry name" value="Cytochrome P450"/>
    <property type="match status" value="1"/>
</dbReference>
<protein>
    <submittedName>
        <fullName evidence="15">Cytochrome P450 714C2-like</fullName>
    </submittedName>
</protein>
<evidence type="ECO:0000256" key="10">
    <source>
        <dbReference type="ARBA" id="ARBA00023136"/>
    </source>
</evidence>
<dbReference type="SMR" id="A0A6J1G224"/>
<dbReference type="Pfam" id="PF00067">
    <property type="entry name" value="p450"/>
    <property type="match status" value="1"/>
</dbReference>
<dbReference type="InterPro" id="IPR001128">
    <property type="entry name" value="Cyt_P450"/>
</dbReference>
<feature type="transmembrane region" description="Helical" evidence="13">
    <location>
        <begin position="6"/>
        <end position="30"/>
    </location>
</feature>
<evidence type="ECO:0000256" key="6">
    <source>
        <dbReference type="ARBA" id="ARBA00022989"/>
    </source>
</evidence>
<dbReference type="GO" id="GO:0005506">
    <property type="term" value="F:iron ion binding"/>
    <property type="evidence" value="ECO:0007669"/>
    <property type="project" value="InterPro"/>
</dbReference>
<dbReference type="InterPro" id="IPR050665">
    <property type="entry name" value="Cytochrome_P450_Monooxygen"/>
</dbReference>
<evidence type="ECO:0000313" key="15">
    <source>
        <dbReference type="RefSeq" id="XP_022945852.1"/>
    </source>
</evidence>
<dbReference type="InterPro" id="IPR036396">
    <property type="entry name" value="Cyt_P450_sf"/>
</dbReference>
<keyword evidence="4 13" id="KW-0812">Transmembrane</keyword>
<dbReference type="GO" id="GO:0004497">
    <property type="term" value="F:monooxygenase activity"/>
    <property type="evidence" value="ECO:0007669"/>
    <property type="project" value="UniProtKB-KW"/>
</dbReference>
<evidence type="ECO:0000256" key="2">
    <source>
        <dbReference type="ARBA" id="ARBA00010617"/>
    </source>
</evidence>
<dbReference type="InterPro" id="IPR002401">
    <property type="entry name" value="Cyt_P450_E_grp-I"/>
</dbReference>
<accession>A0A6J1G224</accession>
<dbReference type="PRINTS" id="PR00463">
    <property type="entry name" value="EP450I"/>
</dbReference>
<keyword evidence="8 11" id="KW-0408">Iron</keyword>
<keyword evidence="10 13" id="KW-0472">Membrane</keyword>
<dbReference type="Gene3D" id="1.10.630.10">
    <property type="entry name" value="Cytochrome P450"/>
    <property type="match status" value="1"/>
</dbReference>
<evidence type="ECO:0000256" key="8">
    <source>
        <dbReference type="ARBA" id="ARBA00023004"/>
    </source>
</evidence>
<evidence type="ECO:0000256" key="4">
    <source>
        <dbReference type="ARBA" id="ARBA00022692"/>
    </source>
</evidence>
<dbReference type="PRINTS" id="PR00385">
    <property type="entry name" value="P450"/>
</dbReference>
<evidence type="ECO:0000256" key="9">
    <source>
        <dbReference type="ARBA" id="ARBA00023033"/>
    </source>
</evidence>
<sequence>MVVISLSIGSITWVLVMVLFVKVVVSWWVLPVLAHQKLKRNGFRGPPPSFPLGNIAEMKRIRKASAAINGDAHSFPSSKVSHDIHSTVFPHFAQWQASYGKKFIYWLGTEPFLYIADPHFMKKISEAVMAKGWGKPAVFRNDRRPMFGDGLVMTEGDDWVRHRHILTPAFNPANLKAMTKFMVESTTKMLNKWSSLVNSAGGEIDVEREITATAGDIIAEASFGICNDGGRDAFDYLRALQFTLFQNSTYVGVPFSSLFFCPGRTLSAKRLGAAIDRLFLSLVSKRKLSQDSSSDLLSRLIEGEKSTGDGGKMGLTTRELVDECKTFFFGGHETTALATSWTLLLLATRPEWQDILREEIKEVIGDKEIDFNMLSGLKKMGCVFSEVLRLYPSAPNIQRQAKGDIDVGSMTIPKGTNIWIDIVAMHRDPDLWGDDANEFKPERFVEDSIRGGCNHKMGYLPFGFGGRMCIGKNLSSMEYKIVLTLILSRFSLSLSPNYAHSPATLLSLRPAHGLPLIVTPLHP</sequence>
<keyword evidence="5 11" id="KW-0479">Metal-binding</keyword>
<evidence type="ECO:0000256" key="11">
    <source>
        <dbReference type="PIRSR" id="PIRSR602401-1"/>
    </source>
</evidence>
<proteinExistence type="inferred from homology"/>
<keyword evidence="9 12" id="KW-0503">Monooxygenase</keyword>
<dbReference type="KEGG" id="cmos:111449972"/>
<dbReference type="GeneID" id="111449972"/>
<keyword evidence="14" id="KW-1185">Reference proteome</keyword>
<organism evidence="14 15">
    <name type="scientific">Cucurbita moschata</name>
    <name type="common">Winter crookneck squash</name>
    <name type="synonym">Cucurbita pepo var. moschata</name>
    <dbReference type="NCBI Taxonomy" id="3662"/>
    <lineage>
        <taxon>Eukaryota</taxon>
        <taxon>Viridiplantae</taxon>
        <taxon>Streptophyta</taxon>
        <taxon>Embryophyta</taxon>
        <taxon>Tracheophyta</taxon>
        <taxon>Spermatophyta</taxon>
        <taxon>Magnoliopsida</taxon>
        <taxon>eudicotyledons</taxon>
        <taxon>Gunneridae</taxon>
        <taxon>Pentapetalae</taxon>
        <taxon>rosids</taxon>
        <taxon>fabids</taxon>
        <taxon>Cucurbitales</taxon>
        <taxon>Cucurbitaceae</taxon>
        <taxon>Cucurbiteae</taxon>
        <taxon>Cucurbita</taxon>
    </lineage>
</organism>
<dbReference type="RefSeq" id="XP_022945852.1">
    <property type="nucleotide sequence ID" value="XM_023090084.1"/>
</dbReference>
<dbReference type="AlphaFoldDB" id="A0A6J1G224"/>
<keyword evidence="3 11" id="KW-0349">Heme</keyword>
<evidence type="ECO:0000313" key="14">
    <source>
        <dbReference type="Proteomes" id="UP000504609"/>
    </source>
</evidence>
<dbReference type="GO" id="GO:0016020">
    <property type="term" value="C:membrane"/>
    <property type="evidence" value="ECO:0007669"/>
    <property type="project" value="UniProtKB-SubCell"/>
</dbReference>
<evidence type="ECO:0000256" key="12">
    <source>
        <dbReference type="RuleBase" id="RU000461"/>
    </source>
</evidence>
<evidence type="ECO:0000256" key="1">
    <source>
        <dbReference type="ARBA" id="ARBA00004167"/>
    </source>
</evidence>
<name>A0A6J1G224_CUCMO</name>
<evidence type="ECO:0000256" key="3">
    <source>
        <dbReference type="ARBA" id="ARBA00022617"/>
    </source>
</evidence>
<keyword evidence="6 13" id="KW-1133">Transmembrane helix</keyword>